<keyword evidence="3" id="KW-0813">Transport</keyword>
<evidence type="ECO:0000256" key="9">
    <source>
        <dbReference type="SAM" id="MobiDB-lite"/>
    </source>
</evidence>
<dbReference type="EMBL" id="CAADFK010000009">
    <property type="protein sequence ID" value="VFK09519.1"/>
    <property type="molecule type" value="Genomic_DNA"/>
</dbReference>
<evidence type="ECO:0000256" key="5">
    <source>
        <dbReference type="ARBA" id="ARBA00022692"/>
    </source>
</evidence>
<evidence type="ECO:0000256" key="6">
    <source>
        <dbReference type="ARBA" id="ARBA00022927"/>
    </source>
</evidence>
<evidence type="ECO:0000256" key="2">
    <source>
        <dbReference type="ARBA" id="ARBA00009055"/>
    </source>
</evidence>
<reference evidence="12" key="1">
    <citation type="submission" date="2019-02" db="EMBL/GenBank/DDBJ databases">
        <authorList>
            <person name="Gruber-Vodicka R. H."/>
            <person name="Seah K. B. B."/>
        </authorList>
    </citation>
    <scope>NUCLEOTIDE SEQUENCE</scope>
    <source>
        <strain evidence="12">BECK_S313</strain>
    </source>
</reference>
<dbReference type="GO" id="GO:0098046">
    <property type="term" value="C:type V protein secretion system complex"/>
    <property type="evidence" value="ECO:0007669"/>
    <property type="project" value="TreeGrafter"/>
</dbReference>
<protein>
    <submittedName>
        <fullName evidence="12">Hemolysin activation/secretion protein</fullName>
    </submittedName>
</protein>
<evidence type="ECO:0000313" key="12">
    <source>
        <dbReference type="EMBL" id="VFK09519.1"/>
    </source>
</evidence>
<keyword evidence="8" id="KW-0998">Cell outer membrane</keyword>
<dbReference type="Pfam" id="PF08479">
    <property type="entry name" value="POTRA_2"/>
    <property type="match status" value="1"/>
</dbReference>
<organism evidence="12">
    <name type="scientific">Candidatus Kentrum sp. LPFa</name>
    <dbReference type="NCBI Taxonomy" id="2126335"/>
    <lineage>
        <taxon>Bacteria</taxon>
        <taxon>Pseudomonadati</taxon>
        <taxon>Pseudomonadota</taxon>
        <taxon>Gammaproteobacteria</taxon>
        <taxon>Candidatus Kentrum</taxon>
    </lineage>
</organism>
<proteinExistence type="inferred from homology"/>
<dbReference type="InterPro" id="IPR034746">
    <property type="entry name" value="POTRA"/>
</dbReference>
<keyword evidence="6" id="KW-0653">Protein transport</keyword>
<dbReference type="AlphaFoldDB" id="A0A450VXK5"/>
<gene>
    <name evidence="12" type="ORF">BECKLPF1236B_GA0070989_100923</name>
</gene>
<keyword evidence="10" id="KW-0732">Signal</keyword>
<evidence type="ECO:0000256" key="8">
    <source>
        <dbReference type="ARBA" id="ARBA00023237"/>
    </source>
</evidence>
<dbReference type="PROSITE" id="PS51779">
    <property type="entry name" value="POTRA"/>
    <property type="match status" value="1"/>
</dbReference>
<dbReference type="PANTHER" id="PTHR34597">
    <property type="entry name" value="SLR1661 PROTEIN"/>
    <property type="match status" value="1"/>
</dbReference>
<feature type="domain" description="POTRA" evidence="11">
    <location>
        <begin position="75"/>
        <end position="150"/>
    </location>
</feature>
<evidence type="ECO:0000256" key="1">
    <source>
        <dbReference type="ARBA" id="ARBA00004442"/>
    </source>
</evidence>
<keyword evidence="5" id="KW-0812">Transmembrane</keyword>
<dbReference type="InterPro" id="IPR051544">
    <property type="entry name" value="TPS_OM_transporter"/>
</dbReference>
<dbReference type="InterPro" id="IPR005565">
    <property type="entry name" value="Hemolysn_activator_HlyB_C"/>
</dbReference>
<keyword evidence="7" id="KW-0472">Membrane</keyword>
<sequence length="585" mass="62894">MTMMRNSKLTSTVHLFSIIALSMQAPISLAQTPPDAGSLLRQQEQLERLPSGRFPEPEAREAAPPAPRKQQEGRVRVNEIRFSGSDLAPEADLRELVRDAVGREMGFSALQGLADKVTRYLRSRGYVLARAYLPPQDATEGIIEIVIMEGRLEGSAEENTGWRVSLAEGARLDPARLAAIAEAASPSGGVPQQTDLERALLLMNDLPGIKARARIEPGTSRVVVDTTQGPLFEGNLQANNYGSHSVGGEVINAHLDLNDSWGMGDHVGVDAIASQGVRFARLGYDIPLGAEGLRANADYTNMRYEVVNGIGRTLGNEGSSHIIRLGATYPFIRARAANLSVDFGLDHKNMKDESDAGVLRSRRVEQLTLGLRGNLLDGLGGGGFNTGQITFTAGNLDLSRAPADDAADAASLRTQGDYRVFGVNLSRLQRLPANFSLLGRVSGQLGGKNLDSSEEFILGGPAGVRAYPVGEAQGDEGWLANLDLRYDIPGGTPLGDIQLSTFVDAGHIRLHDNPGNTPIGTATGRNHYSLQGWGIGAALVERQSHSVRLSWASRIGDNPGRGIDGNDVDDKADRSRWWLQGAYRF</sequence>
<dbReference type="Gene3D" id="2.40.160.50">
    <property type="entry name" value="membrane protein fhac: a member of the omp85/tpsb transporter family"/>
    <property type="match status" value="1"/>
</dbReference>
<evidence type="ECO:0000256" key="4">
    <source>
        <dbReference type="ARBA" id="ARBA00022452"/>
    </source>
</evidence>
<dbReference type="Gene3D" id="3.10.20.310">
    <property type="entry name" value="membrane protein fhac"/>
    <property type="match status" value="1"/>
</dbReference>
<feature type="region of interest" description="Disordered" evidence="9">
    <location>
        <begin position="48"/>
        <end position="74"/>
    </location>
</feature>
<feature type="signal peptide" evidence="10">
    <location>
        <begin position="1"/>
        <end position="30"/>
    </location>
</feature>
<evidence type="ECO:0000256" key="3">
    <source>
        <dbReference type="ARBA" id="ARBA00022448"/>
    </source>
</evidence>
<dbReference type="PANTHER" id="PTHR34597:SF1">
    <property type="entry name" value="HEME_HEMOPEXIN TRANSPORTER PROTEIN HUXB"/>
    <property type="match status" value="1"/>
</dbReference>
<dbReference type="GO" id="GO:0008320">
    <property type="term" value="F:protein transmembrane transporter activity"/>
    <property type="evidence" value="ECO:0007669"/>
    <property type="project" value="TreeGrafter"/>
</dbReference>
<feature type="chain" id="PRO_5019311752" evidence="10">
    <location>
        <begin position="31"/>
        <end position="585"/>
    </location>
</feature>
<dbReference type="GO" id="GO:0009279">
    <property type="term" value="C:cell outer membrane"/>
    <property type="evidence" value="ECO:0007669"/>
    <property type="project" value="UniProtKB-SubCell"/>
</dbReference>
<comment type="subcellular location">
    <subcellularLocation>
        <location evidence="1">Cell outer membrane</location>
    </subcellularLocation>
</comment>
<name>A0A450VXK5_9GAMM</name>
<keyword evidence="4" id="KW-1134">Transmembrane beta strand</keyword>
<dbReference type="InterPro" id="IPR013686">
    <property type="entry name" value="Polypept-transport_assoc_ShlB"/>
</dbReference>
<evidence type="ECO:0000256" key="7">
    <source>
        <dbReference type="ARBA" id="ARBA00023136"/>
    </source>
</evidence>
<dbReference type="Pfam" id="PF03865">
    <property type="entry name" value="ShlB"/>
    <property type="match status" value="1"/>
</dbReference>
<comment type="similarity">
    <text evidence="2">Belongs to the TPS (TC 1.B.20) family.</text>
</comment>
<accession>A0A450VXK5</accession>
<evidence type="ECO:0000259" key="11">
    <source>
        <dbReference type="PROSITE" id="PS51779"/>
    </source>
</evidence>
<evidence type="ECO:0000256" key="10">
    <source>
        <dbReference type="SAM" id="SignalP"/>
    </source>
</evidence>
<dbReference type="GO" id="GO:0046819">
    <property type="term" value="P:protein secretion by the type V secretion system"/>
    <property type="evidence" value="ECO:0007669"/>
    <property type="project" value="TreeGrafter"/>
</dbReference>